<comment type="caution">
    <text evidence="16">The sequence shown here is derived from an EMBL/GenBank/DDBJ whole genome shotgun (WGS) entry which is preliminary data.</text>
</comment>
<feature type="binding site" evidence="12">
    <location>
        <position position="450"/>
    </location>
    <ligand>
        <name>Zn(2+)</name>
        <dbReference type="ChEBI" id="CHEBI:29105"/>
        <label>1</label>
    </ligand>
</feature>
<comment type="catalytic activity">
    <reaction evidence="11 12">
        <text>ATP + H2O = ADP + phosphate + H(+)</text>
        <dbReference type="Rhea" id="RHEA:13065"/>
        <dbReference type="ChEBI" id="CHEBI:15377"/>
        <dbReference type="ChEBI" id="CHEBI:15378"/>
        <dbReference type="ChEBI" id="CHEBI:30616"/>
        <dbReference type="ChEBI" id="CHEBI:43474"/>
        <dbReference type="ChEBI" id="CHEBI:456216"/>
        <dbReference type="EC" id="5.6.2.4"/>
    </reaction>
</comment>
<dbReference type="SUPFAM" id="SSF52540">
    <property type="entry name" value="P-loop containing nucleoside triphosphate hydrolases"/>
    <property type="match status" value="2"/>
</dbReference>
<dbReference type="Proteomes" id="UP000245288">
    <property type="component" value="Unassembled WGS sequence"/>
</dbReference>
<evidence type="ECO:0000313" key="16">
    <source>
        <dbReference type="EMBL" id="PWE87857.1"/>
    </source>
</evidence>
<evidence type="ECO:0000256" key="9">
    <source>
        <dbReference type="ARBA" id="ARBA00023125"/>
    </source>
</evidence>
<dbReference type="FunFam" id="3.40.50.300:FF:000489">
    <property type="entry name" value="Primosome assembly protein PriA"/>
    <property type="match status" value="1"/>
</dbReference>
<comment type="function">
    <text evidence="12">Initiates the restart of stalled replication forks, which reloads the replicative helicase on sites other than the origin of replication. Recognizes and binds to abandoned replication forks and remodels them to uncover a helicase loading site. Promotes assembly of the primosome at these replication forks.</text>
</comment>
<keyword evidence="10 12" id="KW-0413">Isomerase</keyword>
<dbReference type="EMBL" id="JRFU01000012">
    <property type="protein sequence ID" value="PWE87857.1"/>
    <property type="molecule type" value="Genomic_DNA"/>
</dbReference>
<comment type="subunit">
    <text evidence="12">Component of the replication restart primosome.</text>
</comment>
<dbReference type="GO" id="GO:0005524">
    <property type="term" value="F:ATP binding"/>
    <property type="evidence" value="ECO:0007669"/>
    <property type="project" value="UniProtKB-UniRule"/>
</dbReference>
<sequence length="744" mass="84463">MYANIIIDISLEKLDRTFQYLIPEMLADQIHPGTPVEVPFGNGNRHMRGYVVEVTDQPEFDVSRMKSVLRVVREGIPIEGQLIALAAWMRENFGGTMNQALKTVIPVKQKTTEKEKRMIWLKPDAATAKAQLGELQRKHQTARARLMEALLKQSPLPYETVTQKLNITASVIRAMQERELIRVEHIRNWRNPLDQMKKQGNIVSLNLTQRRVADEILSGWQRSDERPCLIHGVTGSGKTEVYMEIIEQVVKSGKQAIVLIPEIALTFQTVLRFYNHFGDRVSILNSRMSAGERSDQFERAKSGLLDVMIGPRSALFTPFPNLGVIIIDEEHEAAYKSETVPRYHARETAIARAQMCGARVVLGSATPSVESYDRAKQGQYRLFEMKERVSARPLPSVYTVDLREELRNGNRSIFSDKLRELITDRLEKKEQIMLFINRRGVAGFVSCRSCGEVIKCPHCDVSLNLHNNGKLVCHYCGYEQPMVKECPSCGSPYIGGFKAGTQKIEEMVKRQFPTARVLRMDLDTTRKKGGYEEILSAFANGEADILIGTQMIVKGHDFPNVTLVGVLAADLSLHISDYRAAERTFQLLTQAAGRAGRGHRQGEVVIQTYQPEHYSVVTAAEQDYEAFFEQEIFLREMMHYPPKWHMLVIHAAGAQEMLVKQAQDVLKYKMLTQSDNEKSSLQVIGPADAAVSKVNDIYRKMLYAKAADYQKLVSIKNMLEEYIRIDPAFRNVNIQFDFDPMNGF</sequence>
<dbReference type="CDD" id="cd17929">
    <property type="entry name" value="DEXHc_priA"/>
    <property type="match status" value="1"/>
</dbReference>
<evidence type="ECO:0000256" key="1">
    <source>
        <dbReference type="ARBA" id="ARBA00022515"/>
    </source>
</evidence>
<evidence type="ECO:0000256" key="10">
    <source>
        <dbReference type="ARBA" id="ARBA00023235"/>
    </source>
</evidence>
<dbReference type="InterPro" id="IPR001650">
    <property type="entry name" value="Helicase_C-like"/>
</dbReference>
<dbReference type="GO" id="GO:0043138">
    <property type="term" value="F:3'-5' DNA helicase activity"/>
    <property type="evidence" value="ECO:0007669"/>
    <property type="project" value="UniProtKB-EC"/>
</dbReference>
<evidence type="ECO:0000256" key="11">
    <source>
        <dbReference type="ARBA" id="ARBA00048988"/>
    </source>
</evidence>
<dbReference type="Pfam" id="PF00271">
    <property type="entry name" value="Helicase_C"/>
    <property type="match status" value="1"/>
</dbReference>
<evidence type="ECO:0000256" key="8">
    <source>
        <dbReference type="ARBA" id="ARBA00022840"/>
    </source>
</evidence>
<keyword evidence="4 12" id="KW-0547">Nucleotide-binding</keyword>
<dbReference type="Pfam" id="PF18319">
    <property type="entry name" value="Zn_ribbon_PriA"/>
    <property type="match status" value="1"/>
</dbReference>
<evidence type="ECO:0000313" key="17">
    <source>
        <dbReference type="Proteomes" id="UP000245288"/>
    </source>
</evidence>
<dbReference type="GO" id="GO:0003677">
    <property type="term" value="F:DNA binding"/>
    <property type="evidence" value="ECO:0007669"/>
    <property type="project" value="UniProtKB-UniRule"/>
</dbReference>
<keyword evidence="7 12" id="KW-0862">Zinc</keyword>
<dbReference type="InterPro" id="IPR014001">
    <property type="entry name" value="Helicase_ATP-bd"/>
</dbReference>
<feature type="binding site" evidence="12">
    <location>
        <position position="489"/>
    </location>
    <ligand>
        <name>Zn(2+)</name>
        <dbReference type="ChEBI" id="CHEBI:29105"/>
        <label>1</label>
    </ligand>
</feature>
<dbReference type="InterPro" id="IPR041236">
    <property type="entry name" value="PriA_C"/>
</dbReference>
<evidence type="ECO:0000256" key="7">
    <source>
        <dbReference type="ARBA" id="ARBA00022833"/>
    </source>
</evidence>
<dbReference type="AlphaFoldDB" id="A0A2V1JSM5"/>
<comment type="catalytic activity">
    <reaction evidence="12">
        <text>Couples ATP hydrolysis with the unwinding of duplex DNA by translocating in the 3'-5' direction.</text>
        <dbReference type="EC" id="5.6.2.4"/>
    </reaction>
</comment>
<dbReference type="GO" id="GO:0006270">
    <property type="term" value="P:DNA replication initiation"/>
    <property type="evidence" value="ECO:0007669"/>
    <property type="project" value="TreeGrafter"/>
</dbReference>
<dbReference type="HAMAP" id="MF_00983">
    <property type="entry name" value="PriA"/>
    <property type="match status" value="1"/>
</dbReference>
<name>A0A2V1JSM5_EUBRA</name>
<dbReference type="Gene3D" id="3.40.1440.60">
    <property type="entry name" value="PriA, 3(prime) DNA-binding domain"/>
    <property type="match status" value="1"/>
</dbReference>
<dbReference type="GO" id="GO:0006269">
    <property type="term" value="P:DNA replication, synthesis of primer"/>
    <property type="evidence" value="ECO:0007669"/>
    <property type="project" value="UniProtKB-KW"/>
</dbReference>
<evidence type="ECO:0000256" key="6">
    <source>
        <dbReference type="ARBA" id="ARBA00022806"/>
    </source>
</evidence>
<dbReference type="SMART" id="SM00490">
    <property type="entry name" value="HELICc"/>
    <property type="match status" value="1"/>
</dbReference>
<keyword evidence="6 12" id="KW-0347">Helicase</keyword>
<dbReference type="PROSITE" id="PS51194">
    <property type="entry name" value="HELICASE_CTER"/>
    <property type="match status" value="1"/>
</dbReference>
<keyword evidence="17" id="KW-1185">Reference proteome</keyword>
<dbReference type="InterPro" id="IPR027417">
    <property type="entry name" value="P-loop_NTPase"/>
</dbReference>
<dbReference type="PANTHER" id="PTHR30580:SF0">
    <property type="entry name" value="PRIMOSOMAL PROTEIN N"/>
    <property type="match status" value="1"/>
</dbReference>
<dbReference type="PROSITE" id="PS51192">
    <property type="entry name" value="HELICASE_ATP_BIND_1"/>
    <property type="match status" value="1"/>
</dbReference>
<dbReference type="InterPro" id="IPR040498">
    <property type="entry name" value="PriA_CRR"/>
</dbReference>
<keyword evidence="1 12" id="KW-0639">Primosome</keyword>
<organism evidence="16 17">
    <name type="scientific">Eubacterium ramulus</name>
    <dbReference type="NCBI Taxonomy" id="39490"/>
    <lineage>
        <taxon>Bacteria</taxon>
        <taxon>Bacillati</taxon>
        <taxon>Bacillota</taxon>
        <taxon>Clostridia</taxon>
        <taxon>Eubacteriales</taxon>
        <taxon>Eubacteriaceae</taxon>
        <taxon>Eubacterium</taxon>
    </lineage>
</organism>
<dbReference type="GO" id="GO:0006302">
    <property type="term" value="P:double-strand break repair"/>
    <property type="evidence" value="ECO:0007669"/>
    <property type="project" value="InterPro"/>
</dbReference>
<dbReference type="CDD" id="cd18804">
    <property type="entry name" value="SF2_C_priA"/>
    <property type="match status" value="1"/>
</dbReference>
<feature type="binding site" evidence="12">
    <location>
        <position position="476"/>
    </location>
    <ligand>
        <name>Zn(2+)</name>
        <dbReference type="ChEBI" id="CHEBI:29105"/>
        <label>2</label>
    </ligand>
</feature>
<dbReference type="PANTHER" id="PTHR30580">
    <property type="entry name" value="PRIMOSOMAL PROTEIN N"/>
    <property type="match status" value="1"/>
</dbReference>
<feature type="binding site" evidence="12">
    <location>
        <position position="486"/>
    </location>
    <ligand>
        <name>Zn(2+)</name>
        <dbReference type="ChEBI" id="CHEBI:29105"/>
        <label>1</label>
    </ligand>
</feature>
<feature type="coiled-coil region" evidence="13">
    <location>
        <begin position="125"/>
        <end position="152"/>
    </location>
</feature>
<feature type="domain" description="Helicase C-terminal" evidence="15">
    <location>
        <begin position="478"/>
        <end position="640"/>
    </location>
</feature>
<keyword evidence="13" id="KW-0175">Coiled coil</keyword>
<feature type="binding site" evidence="12">
    <location>
        <position position="456"/>
    </location>
    <ligand>
        <name>Zn(2+)</name>
        <dbReference type="ChEBI" id="CHEBI:29105"/>
        <label>2</label>
    </ligand>
</feature>
<feature type="binding site" evidence="12">
    <location>
        <position position="473"/>
    </location>
    <ligand>
        <name>Zn(2+)</name>
        <dbReference type="ChEBI" id="CHEBI:29105"/>
        <label>2</label>
    </ligand>
</feature>
<keyword evidence="5 12" id="KW-0378">Hydrolase</keyword>
<dbReference type="InterPro" id="IPR041222">
    <property type="entry name" value="PriA_3primeBD"/>
</dbReference>
<evidence type="ECO:0000256" key="12">
    <source>
        <dbReference type="HAMAP-Rule" id="MF_00983"/>
    </source>
</evidence>
<dbReference type="GO" id="GO:0016887">
    <property type="term" value="F:ATP hydrolysis activity"/>
    <property type="evidence" value="ECO:0007669"/>
    <property type="project" value="RHEA"/>
</dbReference>
<comment type="cofactor">
    <cofactor evidence="12">
        <name>Zn(2+)</name>
        <dbReference type="ChEBI" id="CHEBI:29105"/>
    </cofactor>
    <text evidence="12">Binds 2 zinc ions per subunit.</text>
</comment>
<evidence type="ECO:0000256" key="2">
    <source>
        <dbReference type="ARBA" id="ARBA00022705"/>
    </source>
</evidence>
<gene>
    <name evidence="12" type="primary">priA</name>
    <name evidence="16" type="ORF">LG34_01530</name>
</gene>
<dbReference type="Pfam" id="PF18074">
    <property type="entry name" value="PriA_C"/>
    <property type="match status" value="1"/>
</dbReference>
<dbReference type="OrthoDB" id="9759544at2"/>
<evidence type="ECO:0000259" key="15">
    <source>
        <dbReference type="PROSITE" id="PS51194"/>
    </source>
</evidence>
<dbReference type="InterPro" id="IPR005259">
    <property type="entry name" value="PriA"/>
</dbReference>
<accession>A0A2V1JSM5</accession>
<evidence type="ECO:0000256" key="4">
    <source>
        <dbReference type="ARBA" id="ARBA00022741"/>
    </source>
</evidence>
<feature type="binding site" evidence="12">
    <location>
        <position position="459"/>
    </location>
    <ligand>
        <name>Zn(2+)</name>
        <dbReference type="ChEBI" id="CHEBI:29105"/>
        <label>2</label>
    </ligand>
</feature>
<dbReference type="GO" id="GO:0008270">
    <property type="term" value="F:zinc ion binding"/>
    <property type="evidence" value="ECO:0007669"/>
    <property type="project" value="UniProtKB-UniRule"/>
</dbReference>
<keyword evidence="9 12" id="KW-0238">DNA-binding</keyword>
<feature type="binding site" evidence="12">
    <location>
        <position position="447"/>
    </location>
    <ligand>
        <name>Zn(2+)</name>
        <dbReference type="ChEBI" id="CHEBI:29105"/>
        <label>1</label>
    </ligand>
</feature>
<keyword evidence="8 12" id="KW-0067">ATP-binding</keyword>
<dbReference type="GO" id="GO:1990077">
    <property type="term" value="C:primosome complex"/>
    <property type="evidence" value="ECO:0007669"/>
    <property type="project" value="UniProtKB-UniRule"/>
</dbReference>
<keyword evidence="2 12" id="KW-0235">DNA replication</keyword>
<dbReference type="InterPro" id="IPR042115">
    <property type="entry name" value="PriA_3primeBD_sf"/>
</dbReference>
<dbReference type="GO" id="GO:0006310">
    <property type="term" value="P:DNA recombination"/>
    <property type="evidence" value="ECO:0007669"/>
    <property type="project" value="InterPro"/>
</dbReference>
<dbReference type="SMART" id="SM00487">
    <property type="entry name" value="DEXDc"/>
    <property type="match status" value="1"/>
</dbReference>
<dbReference type="EC" id="5.6.2.4" evidence="12"/>
<keyword evidence="3 12" id="KW-0479">Metal-binding</keyword>
<proteinExistence type="inferred from homology"/>
<evidence type="ECO:0000256" key="13">
    <source>
        <dbReference type="SAM" id="Coils"/>
    </source>
</evidence>
<dbReference type="Gene3D" id="3.40.50.300">
    <property type="entry name" value="P-loop containing nucleotide triphosphate hydrolases"/>
    <property type="match status" value="2"/>
</dbReference>
<dbReference type="Pfam" id="PF00270">
    <property type="entry name" value="DEAD"/>
    <property type="match status" value="1"/>
</dbReference>
<evidence type="ECO:0000259" key="14">
    <source>
        <dbReference type="PROSITE" id="PS51192"/>
    </source>
</evidence>
<dbReference type="Pfam" id="PF17764">
    <property type="entry name" value="PriA_3primeBD"/>
    <property type="match status" value="1"/>
</dbReference>
<dbReference type="InterPro" id="IPR011545">
    <property type="entry name" value="DEAD/DEAH_box_helicase_dom"/>
</dbReference>
<comment type="similarity">
    <text evidence="12">Belongs to the helicase family. PriA subfamily.</text>
</comment>
<dbReference type="NCBIfam" id="TIGR00595">
    <property type="entry name" value="priA"/>
    <property type="match status" value="1"/>
</dbReference>
<reference evidence="16 17" key="1">
    <citation type="submission" date="2014-09" db="EMBL/GenBank/DDBJ databases">
        <title>Butyrate-producing bacteria isolated from human gut.</title>
        <authorList>
            <person name="Zhang Q."/>
            <person name="Zhao L."/>
        </authorList>
    </citation>
    <scope>NUCLEOTIDE SEQUENCE [LARGE SCALE GENOMIC DNA]</scope>
    <source>
        <strain evidence="16 17">21</strain>
    </source>
</reference>
<feature type="domain" description="Helicase ATP-binding" evidence="14">
    <location>
        <begin position="219"/>
        <end position="385"/>
    </location>
</feature>
<evidence type="ECO:0000256" key="5">
    <source>
        <dbReference type="ARBA" id="ARBA00022801"/>
    </source>
</evidence>
<evidence type="ECO:0000256" key="3">
    <source>
        <dbReference type="ARBA" id="ARBA00022723"/>
    </source>
</evidence>
<protein>
    <recommendedName>
        <fullName evidence="12">Replication restart protein PriA</fullName>
    </recommendedName>
    <alternativeName>
        <fullName evidence="12">ATP-dependent DNA helicase PriA</fullName>
        <ecNumber evidence="12">5.6.2.4</ecNumber>
    </alternativeName>
    <alternativeName>
        <fullName evidence="12">DNA 3'-5' helicase PriA</fullName>
    </alternativeName>
</protein>